<name>A0A9W7C6C0_9STRA</name>
<keyword evidence="2" id="KW-1133">Transmembrane helix</keyword>
<accession>A0A9W7C6C0</accession>
<evidence type="ECO:0000313" key="4">
    <source>
        <dbReference type="Proteomes" id="UP001165085"/>
    </source>
</evidence>
<evidence type="ECO:0008006" key="5">
    <source>
        <dbReference type="Google" id="ProtNLM"/>
    </source>
</evidence>
<keyword evidence="2" id="KW-0812">Transmembrane</keyword>
<comment type="caution">
    <text evidence="3">The sequence shown here is derived from an EMBL/GenBank/DDBJ whole genome shotgun (WGS) entry which is preliminary data.</text>
</comment>
<dbReference type="Proteomes" id="UP001165085">
    <property type="component" value="Unassembled WGS sequence"/>
</dbReference>
<dbReference type="OrthoDB" id="10283934at2759"/>
<evidence type="ECO:0000256" key="2">
    <source>
        <dbReference type="SAM" id="Phobius"/>
    </source>
</evidence>
<reference evidence="4" key="1">
    <citation type="journal article" date="2023" name="Commun. Biol.">
        <title>Genome analysis of Parmales, the sister group of diatoms, reveals the evolutionary specialization of diatoms from phago-mixotrophs to photoautotrophs.</title>
        <authorList>
            <person name="Ban H."/>
            <person name="Sato S."/>
            <person name="Yoshikawa S."/>
            <person name="Yamada K."/>
            <person name="Nakamura Y."/>
            <person name="Ichinomiya M."/>
            <person name="Sato N."/>
            <person name="Blanc-Mathieu R."/>
            <person name="Endo H."/>
            <person name="Kuwata A."/>
            <person name="Ogata H."/>
        </authorList>
    </citation>
    <scope>NUCLEOTIDE SEQUENCE [LARGE SCALE GENOMIC DNA]</scope>
    <source>
        <strain evidence="4">NIES 3701</strain>
    </source>
</reference>
<feature type="transmembrane region" description="Helical" evidence="2">
    <location>
        <begin position="29"/>
        <end position="48"/>
    </location>
</feature>
<feature type="region of interest" description="Disordered" evidence="1">
    <location>
        <begin position="269"/>
        <end position="290"/>
    </location>
</feature>
<sequence>MKWVESFANTFSHLKEPVYQDTRALGTHFLAFVLYLAGMCLFTVYAIYDFVTYEPSSLFSSLPTSTQAPVSLKVEIDCLDCRPFYGRQGFGFGELFILKWDYTHLPSGCAAGVPETTDTRALRDFCTKQNDPTQGSYTKIEGAFCPTFIAPDPPTPPSSYLGAPTFEDSVEECQALCDANTACKQFVYNPYGDATGTPADGILFHKMCFLLNTRSCYPTPQGPFPFTDTYIKAAVPTDDDYVTDPNPLPAGADPMDRCQISSLDSALFTRSPSEESGADSTTPTSPAFGANPNYGKGSKFTITAPIPLCFLGDQNTDAEKGISLEVVNIPHHSFADPFEIGKVIVEVGSDDGGFKQRNEFQTWHKNTLHVGMHVERDSNEEVTSVDPYFFNFQYDGRTSWGVEESIVEEGYASLKSNLKVIDGLTSWEAWAIDVALLNNAITEAEARDLNSTNIDAFIASLPSKGVYPEFVSEIQRQTGLSAEAIQVMIAEHEATKSGGRRKLLQHEEWGGVEYKIQLTRQANVYTKGPSPKWYDVGASVGGASGTLIGLLAGLVIIAEGWKGIRGDSKIAGHHDIEEATTTAVVKLKKSSRRTFQDVSIIQNNKIIY</sequence>
<keyword evidence="4" id="KW-1185">Reference proteome</keyword>
<organism evidence="3 4">
    <name type="scientific">Triparma strigata</name>
    <dbReference type="NCBI Taxonomy" id="1606541"/>
    <lineage>
        <taxon>Eukaryota</taxon>
        <taxon>Sar</taxon>
        <taxon>Stramenopiles</taxon>
        <taxon>Ochrophyta</taxon>
        <taxon>Bolidophyceae</taxon>
        <taxon>Parmales</taxon>
        <taxon>Triparmaceae</taxon>
        <taxon>Triparma</taxon>
    </lineage>
</organism>
<protein>
    <recommendedName>
        <fullName evidence="5">Apple domain-containing protein</fullName>
    </recommendedName>
</protein>
<dbReference type="AlphaFoldDB" id="A0A9W7C6C0"/>
<gene>
    <name evidence="3" type="ORF">TrST_g13376</name>
</gene>
<dbReference type="EMBL" id="BRXY01000569">
    <property type="protein sequence ID" value="GMI00456.1"/>
    <property type="molecule type" value="Genomic_DNA"/>
</dbReference>
<evidence type="ECO:0000256" key="1">
    <source>
        <dbReference type="SAM" id="MobiDB-lite"/>
    </source>
</evidence>
<keyword evidence="2" id="KW-0472">Membrane</keyword>
<evidence type="ECO:0000313" key="3">
    <source>
        <dbReference type="EMBL" id="GMI00456.1"/>
    </source>
</evidence>
<proteinExistence type="predicted"/>